<feature type="compositionally biased region" description="Polar residues" evidence="1">
    <location>
        <begin position="83"/>
        <end position="98"/>
    </location>
</feature>
<gene>
    <name evidence="2" type="ORF">PHLGIDRAFT_385265</name>
</gene>
<reference evidence="2 3" key="1">
    <citation type="journal article" date="2014" name="PLoS Genet.">
        <title>Analysis of the Phlebiopsis gigantea genome, transcriptome and secretome provides insight into its pioneer colonization strategies of wood.</title>
        <authorList>
            <person name="Hori C."/>
            <person name="Ishida T."/>
            <person name="Igarashi K."/>
            <person name="Samejima M."/>
            <person name="Suzuki H."/>
            <person name="Master E."/>
            <person name="Ferreira P."/>
            <person name="Ruiz-Duenas F.J."/>
            <person name="Held B."/>
            <person name="Canessa P."/>
            <person name="Larrondo L.F."/>
            <person name="Schmoll M."/>
            <person name="Druzhinina I.S."/>
            <person name="Kubicek C.P."/>
            <person name="Gaskell J.A."/>
            <person name="Kersten P."/>
            <person name="St John F."/>
            <person name="Glasner J."/>
            <person name="Sabat G."/>
            <person name="Splinter BonDurant S."/>
            <person name="Syed K."/>
            <person name="Yadav J."/>
            <person name="Mgbeahuruike A.C."/>
            <person name="Kovalchuk A."/>
            <person name="Asiegbu F.O."/>
            <person name="Lackner G."/>
            <person name="Hoffmeister D."/>
            <person name="Rencoret J."/>
            <person name="Gutierrez A."/>
            <person name="Sun H."/>
            <person name="Lindquist E."/>
            <person name="Barry K."/>
            <person name="Riley R."/>
            <person name="Grigoriev I.V."/>
            <person name="Henrissat B."/>
            <person name="Kues U."/>
            <person name="Berka R.M."/>
            <person name="Martinez A.T."/>
            <person name="Covert S.F."/>
            <person name="Blanchette R.A."/>
            <person name="Cullen D."/>
        </authorList>
    </citation>
    <scope>NUCLEOTIDE SEQUENCE [LARGE SCALE GENOMIC DNA]</scope>
    <source>
        <strain evidence="2 3">11061_1 CR5-6</strain>
    </source>
</reference>
<evidence type="ECO:0000313" key="3">
    <source>
        <dbReference type="Proteomes" id="UP000053257"/>
    </source>
</evidence>
<evidence type="ECO:0000313" key="2">
    <source>
        <dbReference type="EMBL" id="KIP08281.1"/>
    </source>
</evidence>
<feature type="region of interest" description="Disordered" evidence="1">
    <location>
        <begin position="78"/>
        <end position="106"/>
    </location>
</feature>
<evidence type="ECO:0000256" key="1">
    <source>
        <dbReference type="SAM" id="MobiDB-lite"/>
    </source>
</evidence>
<proteinExistence type="predicted"/>
<sequence length="106" mass="11633">MCGIRGRNRRSCASWMRQTIVRPCTLHSPSEGFCVMAVRPPGSRAKKLRHRADVDFGLRRGVLSLRTCRVAEAEAHTLPPPSQTCLPSTALKSPSSPSATPPRLRV</sequence>
<accession>A0A0C3S0A5</accession>
<dbReference type="EMBL" id="KN840482">
    <property type="protein sequence ID" value="KIP08281.1"/>
    <property type="molecule type" value="Genomic_DNA"/>
</dbReference>
<name>A0A0C3S0A5_PHLG1</name>
<dbReference type="AlphaFoldDB" id="A0A0C3S0A5"/>
<organism evidence="2 3">
    <name type="scientific">Phlebiopsis gigantea (strain 11061_1 CR5-6)</name>
    <name type="common">White-rot fungus</name>
    <name type="synonym">Peniophora gigantea</name>
    <dbReference type="NCBI Taxonomy" id="745531"/>
    <lineage>
        <taxon>Eukaryota</taxon>
        <taxon>Fungi</taxon>
        <taxon>Dikarya</taxon>
        <taxon>Basidiomycota</taxon>
        <taxon>Agaricomycotina</taxon>
        <taxon>Agaricomycetes</taxon>
        <taxon>Polyporales</taxon>
        <taxon>Phanerochaetaceae</taxon>
        <taxon>Phlebiopsis</taxon>
    </lineage>
</organism>
<protein>
    <submittedName>
        <fullName evidence="2">Uncharacterized protein</fullName>
    </submittedName>
</protein>
<dbReference type="HOGENOM" id="CLU_2224173_0_0_1"/>
<dbReference type="Proteomes" id="UP000053257">
    <property type="component" value="Unassembled WGS sequence"/>
</dbReference>
<keyword evidence="3" id="KW-1185">Reference proteome</keyword>